<dbReference type="Pfam" id="PF00106">
    <property type="entry name" value="adh_short"/>
    <property type="match status" value="2"/>
</dbReference>
<dbReference type="PRINTS" id="PR00081">
    <property type="entry name" value="GDHRDH"/>
</dbReference>
<evidence type="ECO:0000313" key="5">
    <source>
        <dbReference type="EMBL" id="MBB5833159.1"/>
    </source>
</evidence>
<feature type="region of interest" description="Disordered" evidence="4">
    <location>
        <begin position="226"/>
        <end position="288"/>
    </location>
</feature>
<dbReference type="InterPro" id="IPR036291">
    <property type="entry name" value="NAD(P)-bd_dom_sf"/>
</dbReference>
<feature type="compositionally biased region" description="Low complexity" evidence="4">
    <location>
        <begin position="236"/>
        <end position="282"/>
    </location>
</feature>
<feature type="region of interest" description="Disordered" evidence="4">
    <location>
        <begin position="71"/>
        <end position="96"/>
    </location>
</feature>
<evidence type="ECO:0000256" key="3">
    <source>
        <dbReference type="RuleBase" id="RU000363"/>
    </source>
</evidence>
<keyword evidence="2 5" id="KW-0560">Oxidoreductase</keyword>
<feature type="compositionally biased region" description="Polar residues" evidence="4">
    <location>
        <begin position="15"/>
        <end position="33"/>
    </location>
</feature>
<dbReference type="GO" id="GO:0008874">
    <property type="term" value="F:gluconate 5-dehydrogenase activity"/>
    <property type="evidence" value="ECO:0007669"/>
    <property type="project" value="UniProtKB-EC"/>
</dbReference>
<accession>A0A841AD02</accession>
<keyword evidence="6" id="KW-1185">Reference proteome</keyword>
<dbReference type="PRINTS" id="PR00080">
    <property type="entry name" value="SDRFAMILY"/>
</dbReference>
<dbReference type="SUPFAM" id="SSF51735">
    <property type="entry name" value="NAD(P)-binding Rossmann-fold domains"/>
    <property type="match status" value="1"/>
</dbReference>
<dbReference type="EC" id="1.1.1.69" evidence="5"/>
<feature type="compositionally biased region" description="Basic and acidic residues" evidence="4">
    <location>
        <begin position="1"/>
        <end position="11"/>
    </location>
</feature>
<dbReference type="EMBL" id="JACHLZ010000001">
    <property type="protein sequence ID" value="MBB5833159.1"/>
    <property type="molecule type" value="Genomic_DNA"/>
</dbReference>
<evidence type="ECO:0000256" key="4">
    <source>
        <dbReference type="SAM" id="MobiDB-lite"/>
    </source>
</evidence>
<evidence type="ECO:0000256" key="1">
    <source>
        <dbReference type="ARBA" id="ARBA00006484"/>
    </source>
</evidence>
<gene>
    <name evidence="5" type="ORF">HNR70_002972</name>
</gene>
<proteinExistence type="inferred from homology"/>
<sequence>MSESSAVRDSRPGVGSSSLFSLTGRTAPVTGSTRGIGRALATGLVRAGARVIVHGRDPERAATAADEIAREAGAAETSGSADAGGPDTAGAGAAGSGSTLSVGVDVTDPAAVDAAIGEIEAEHGTPDILVNNAGIQRRAPIAEFRDEDWDALVATNLSAAFYCARRVAAGMTARGSGMIIQIGSFQSQLARPWIAAYSATKGGIVMLTKGLAADLAPHGIQVNALAPAASPPSSPGPSSRMRSSPPGWVGAPPPGAGARWRSWSARWSSSPRTRAPSSTARRCTSTGA</sequence>
<comment type="similarity">
    <text evidence="1 3">Belongs to the short-chain dehydrogenases/reductases (SDR) family.</text>
</comment>
<dbReference type="Gene3D" id="3.40.50.720">
    <property type="entry name" value="NAD(P)-binding Rossmann-like Domain"/>
    <property type="match status" value="1"/>
</dbReference>
<organism evidence="5 6">
    <name type="scientific">Brachybacterium aquaticum</name>
    <dbReference type="NCBI Taxonomy" id="1432564"/>
    <lineage>
        <taxon>Bacteria</taxon>
        <taxon>Bacillati</taxon>
        <taxon>Actinomycetota</taxon>
        <taxon>Actinomycetes</taxon>
        <taxon>Micrococcales</taxon>
        <taxon>Dermabacteraceae</taxon>
        <taxon>Brachybacterium</taxon>
    </lineage>
</organism>
<dbReference type="AlphaFoldDB" id="A0A841AD02"/>
<reference evidence="5 6" key="1">
    <citation type="submission" date="2020-08" db="EMBL/GenBank/DDBJ databases">
        <title>Sequencing the genomes of 1000 actinobacteria strains.</title>
        <authorList>
            <person name="Klenk H.-P."/>
        </authorList>
    </citation>
    <scope>NUCLEOTIDE SEQUENCE [LARGE SCALE GENOMIC DNA]</scope>
    <source>
        <strain evidence="5 6">DSM 28796</strain>
    </source>
</reference>
<dbReference type="InterPro" id="IPR002347">
    <property type="entry name" value="SDR_fam"/>
</dbReference>
<evidence type="ECO:0000256" key="2">
    <source>
        <dbReference type="ARBA" id="ARBA00023002"/>
    </source>
</evidence>
<comment type="caution">
    <text evidence="5">The sequence shown here is derived from an EMBL/GenBank/DDBJ whole genome shotgun (WGS) entry which is preliminary data.</text>
</comment>
<dbReference type="PANTHER" id="PTHR42760">
    <property type="entry name" value="SHORT-CHAIN DEHYDROGENASES/REDUCTASES FAMILY MEMBER"/>
    <property type="match status" value="1"/>
</dbReference>
<dbReference type="Proteomes" id="UP000588158">
    <property type="component" value="Unassembled WGS sequence"/>
</dbReference>
<evidence type="ECO:0000313" key="6">
    <source>
        <dbReference type="Proteomes" id="UP000588158"/>
    </source>
</evidence>
<dbReference type="InterPro" id="IPR020904">
    <property type="entry name" value="Sc_DH/Rdtase_CS"/>
</dbReference>
<dbReference type="PANTHER" id="PTHR42760:SF133">
    <property type="entry name" value="3-OXOACYL-[ACYL-CARRIER-PROTEIN] REDUCTASE"/>
    <property type="match status" value="1"/>
</dbReference>
<protein>
    <submittedName>
        <fullName evidence="5">Gluconate 5-dehydrogenase</fullName>
        <ecNumber evidence="5">1.1.1.69</ecNumber>
    </submittedName>
</protein>
<name>A0A841AD02_9MICO</name>
<dbReference type="PROSITE" id="PS00061">
    <property type="entry name" value="ADH_SHORT"/>
    <property type="match status" value="1"/>
</dbReference>
<feature type="region of interest" description="Disordered" evidence="4">
    <location>
        <begin position="1"/>
        <end position="34"/>
    </location>
</feature>